<dbReference type="Proteomes" id="UP000244450">
    <property type="component" value="Unassembled WGS sequence"/>
</dbReference>
<gene>
    <name evidence="1" type="ORF">DCC81_13715</name>
</gene>
<dbReference type="AlphaFoldDB" id="A0A2T7BJD6"/>
<comment type="caution">
    <text evidence="1">The sequence shown here is derived from an EMBL/GenBank/DDBJ whole genome shotgun (WGS) entry which is preliminary data.</text>
</comment>
<evidence type="ECO:0000313" key="1">
    <source>
        <dbReference type="EMBL" id="PUZ26400.1"/>
    </source>
</evidence>
<dbReference type="InterPro" id="IPR014710">
    <property type="entry name" value="RmlC-like_jellyroll"/>
</dbReference>
<protein>
    <recommendedName>
        <fullName evidence="3">ChrR-like cupin domain-containing protein</fullName>
    </recommendedName>
</protein>
<proteinExistence type="predicted"/>
<keyword evidence="2" id="KW-1185">Reference proteome</keyword>
<organism evidence="1 2">
    <name type="scientific">Chitinophaga parva</name>
    <dbReference type="NCBI Taxonomy" id="2169414"/>
    <lineage>
        <taxon>Bacteria</taxon>
        <taxon>Pseudomonadati</taxon>
        <taxon>Bacteroidota</taxon>
        <taxon>Chitinophagia</taxon>
        <taxon>Chitinophagales</taxon>
        <taxon>Chitinophagaceae</taxon>
        <taxon>Chitinophaga</taxon>
    </lineage>
</organism>
<name>A0A2T7BJD6_9BACT</name>
<dbReference type="InterPro" id="IPR011051">
    <property type="entry name" value="RmlC_Cupin_sf"/>
</dbReference>
<dbReference type="EMBL" id="QCYK01000002">
    <property type="protein sequence ID" value="PUZ26400.1"/>
    <property type="molecule type" value="Genomic_DNA"/>
</dbReference>
<sequence>MICVFLLGTRAATFAQVAAPSNGQLRLTPTELTALHSKGALAPGSSNHAGIEEIVLYGDPAKPGLYTILLKIGPNTKIAAHLHPDFRTATVVSGTWYFGYGDKFDAAKLKQLPTGSVYTEVAGQNHFAMTKGPVMVEITGYGPSGVTYVNATDDPTRK</sequence>
<accession>A0A2T7BJD6</accession>
<dbReference type="SUPFAM" id="SSF51182">
    <property type="entry name" value="RmlC-like cupins"/>
    <property type="match status" value="1"/>
</dbReference>
<evidence type="ECO:0008006" key="3">
    <source>
        <dbReference type="Google" id="ProtNLM"/>
    </source>
</evidence>
<dbReference type="Gene3D" id="2.60.120.10">
    <property type="entry name" value="Jelly Rolls"/>
    <property type="match status" value="1"/>
</dbReference>
<evidence type="ECO:0000313" key="2">
    <source>
        <dbReference type="Proteomes" id="UP000244450"/>
    </source>
</evidence>
<dbReference type="CDD" id="cd06989">
    <property type="entry name" value="cupin_DRT102"/>
    <property type="match status" value="1"/>
</dbReference>
<dbReference type="OrthoDB" id="7506908at2"/>
<reference evidence="1 2" key="1">
    <citation type="submission" date="2018-04" db="EMBL/GenBank/DDBJ databases">
        <title>Chitinophaga fuyangensis sp. nov., isolated from soil in a chemical factory.</title>
        <authorList>
            <person name="Chen K."/>
        </authorList>
    </citation>
    <scope>NUCLEOTIDE SEQUENCE [LARGE SCALE GENOMIC DNA]</scope>
    <source>
        <strain evidence="1 2">LY-1</strain>
    </source>
</reference>